<proteinExistence type="predicted"/>
<reference evidence="2" key="1">
    <citation type="submission" date="2021-03" db="EMBL/GenBank/DDBJ databases">
        <authorList>
            <person name="Tagirdzhanova G."/>
        </authorList>
    </citation>
    <scope>NUCLEOTIDE SEQUENCE</scope>
</reference>
<name>A0A8H3IPF9_9LECA</name>
<dbReference type="EMBL" id="CAJPDS010000048">
    <property type="protein sequence ID" value="CAF9928480.1"/>
    <property type="molecule type" value="Genomic_DNA"/>
</dbReference>
<protein>
    <submittedName>
        <fullName evidence="2">Uncharacterized protein</fullName>
    </submittedName>
</protein>
<organism evidence="2 3">
    <name type="scientific">Heterodermia speciosa</name>
    <dbReference type="NCBI Taxonomy" id="116794"/>
    <lineage>
        <taxon>Eukaryota</taxon>
        <taxon>Fungi</taxon>
        <taxon>Dikarya</taxon>
        <taxon>Ascomycota</taxon>
        <taxon>Pezizomycotina</taxon>
        <taxon>Lecanoromycetes</taxon>
        <taxon>OSLEUM clade</taxon>
        <taxon>Lecanoromycetidae</taxon>
        <taxon>Caliciales</taxon>
        <taxon>Physciaceae</taxon>
        <taxon>Heterodermia</taxon>
    </lineage>
</organism>
<evidence type="ECO:0000313" key="3">
    <source>
        <dbReference type="Proteomes" id="UP000664521"/>
    </source>
</evidence>
<gene>
    <name evidence="2" type="ORF">HETSPECPRED_006858</name>
</gene>
<feature type="signal peptide" evidence="1">
    <location>
        <begin position="1"/>
        <end position="17"/>
    </location>
</feature>
<keyword evidence="1" id="KW-0732">Signal</keyword>
<evidence type="ECO:0000256" key="1">
    <source>
        <dbReference type="SAM" id="SignalP"/>
    </source>
</evidence>
<evidence type="ECO:0000313" key="2">
    <source>
        <dbReference type="EMBL" id="CAF9928480.1"/>
    </source>
</evidence>
<accession>A0A8H3IPF9</accession>
<sequence>MHPQALLLLAISSFVFASPLIPAASTLQTRQFAPPLAFPGTLGAADCPDVTVDRGNPWANYWAGHDRRRSLDNLFTASSPTRLDDLSANTTLTARASPFCELVARITFDNWPNSVGNTNNYNAIPLAAGQHYSVSFACEVVVHGINIWAARANGHFDRIAHGNFNQNGGVFGFTVTEAELVHVEVLMSTLTDGASGEVALFQTSA</sequence>
<dbReference type="Proteomes" id="UP000664521">
    <property type="component" value="Unassembled WGS sequence"/>
</dbReference>
<keyword evidence="3" id="KW-1185">Reference proteome</keyword>
<feature type="chain" id="PRO_5034661004" evidence="1">
    <location>
        <begin position="18"/>
        <end position="205"/>
    </location>
</feature>
<comment type="caution">
    <text evidence="2">The sequence shown here is derived from an EMBL/GenBank/DDBJ whole genome shotgun (WGS) entry which is preliminary data.</text>
</comment>
<dbReference type="AlphaFoldDB" id="A0A8H3IPF9"/>